<keyword evidence="3" id="KW-0808">Transferase</keyword>
<dbReference type="CDD" id="cd03189">
    <property type="entry name" value="GST_C_GTT1_like"/>
    <property type="match status" value="1"/>
</dbReference>
<dbReference type="AlphaFoldDB" id="A0A319CRD5"/>
<dbReference type="Gene3D" id="3.40.30.10">
    <property type="entry name" value="Glutaredoxin"/>
    <property type="match status" value="1"/>
</dbReference>
<evidence type="ECO:0000259" key="2">
    <source>
        <dbReference type="PROSITE" id="PS50404"/>
    </source>
</evidence>
<dbReference type="InterPro" id="IPR004045">
    <property type="entry name" value="Glutathione_S-Trfase_N"/>
</dbReference>
<keyword evidence="4" id="KW-1185">Reference proteome</keyword>
<feature type="domain" description="GST N-terminal" evidence="2">
    <location>
        <begin position="6"/>
        <end position="93"/>
    </location>
</feature>
<dbReference type="InterPro" id="IPR036282">
    <property type="entry name" value="Glutathione-S-Trfase_C_sf"/>
</dbReference>
<dbReference type="Proteomes" id="UP000247810">
    <property type="component" value="Unassembled WGS sequence"/>
</dbReference>
<organism evidence="3 4">
    <name type="scientific">Aspergillus ellipticus CBS 707.79</name>
    <dbReference type="NCBI Taxonomy" id="1448320"/>
    <lineage>
        <taxon>Eukaryota</taxon>
        <taxon>Fungi</taxon>
        <taxon>Dikarya</taxon>
        <taxon>Ascomycota</taxon>
        <taxon>Pezizomycotina</taxon>
        <taxon>Eurotiomycetes</taxon>
        <taxon>Eurotiomycetidae</taxon>
        <taxon>Eurotiales</taxon>
        <taxon>Aspergillaceae</taxon>
        <taxon>Aspergillus</taxon>
        <taxon>Aspergillus subgen. Circumdati</taxon>
    </lineage>
</organism>
<reference evidence="3 4" key="1">
    <citation type="submission" date="2018-02" db="EMBL/GenBank/DDBJ databases">
        <title>The genomes of Aspergillus section Nigri reveals drivers in fungal speciation.</title>
        <authorList>
            <consortium name="DOE Joint Genome Institute"/>
            <person name="Vesth T.C."/>
            <person name="Nybo J."/>
            <person name="Theobald S."/>
            <person name="Brandl J."/>
            <person name="Frisvad J.C."/>
            <person name="Nielsen K.F."/>
            <person name="Lyhne E.K."/>
            <person name="Kogle M.E."/>
            <person name="Kuo A."/>
            <person name="Riley R."/>
            <person name="Clum A."/>
            <person name="Nolan M."/>
            <person name="Lipzen A."/>
            <person name="Salamov A."/>
            <person name="Henrissat B."/>
            <person name="Wiebenga A."/>
            <person name="De vries R.P."/>
            <person name="Grigoriev I.V."/>
            <person name="Mortensen U.H."/>
            <person name="Andersen M.R."/>
            <person name="Baker S.E."/>
        </authorList>
    </citation>
    <scope>NUCLEOTIDE SEQUENCE [LARGE SCALE GENOMIC DNA]</scope>
    <source>
        <strain evidence="3 4">CBS 707.79</strain>
    </source>
</reference>
<dbReference type="InterPro" id="IPR040079">
    <property type="entry name" value="Glutathione_S-Trfase"/>
</dbReference>
<dbReference type="Gene3D" id="1.20.1050.10">
    <property type="match status" value="1"/>
</dbReference>
<gene>
    <name evidence="3" type="ORF">BO71DRAFT_489260</name>
</gene>
<accession>A0A319CRD5</accession>
<dbReference type="STRING" id="1448320.A0A319CRD5"/>
<dbReference type="EMBL" id="KZ826165">
    <property type="protein sequence ID" value="PYH87814.1"/>
    <property type="molecule type" value="Genomic_DNA"/>
</dbReference>
<comment type="similarity">
    <text evidence="1">Belongs to the GST superfamily.</text>
</comment>
<dbReference type="SUPFAM" id="SSF52833">
    <property type="entry name" value="Thioredoxin-like"/>
    <property type="match status" value="1"/>
</dbReference>
<dbReference type="SUPFAM" id="SSF47616">
    <property type="entry name" value="GST C-terminal domain-like"/>
    <property type="match status" value="1"/>
</dbReference>
<sequence>MNANRGAKIVLNWLERSRAQRIMWLMEELNLTYTIKPFKRQPNGTAAPELKQIHPLGKSPIISILPPGEPEPMILAESGPIIEYFLDHFGGGERGLIPGRYVAGKEGMLGGETQSWMRYRYFMHYAEGSLMSPVQVWLIMNAVKNAPVPFFVKPITGLITGKVSKEFLDQELRTHFTFLENQLETAPGDGLFLCGEDLTAADIQMSIPVIAALNLGIVDGKEYPRLVGYKGRLEATGAYRRAAEKIEALEGKPFVPI</sequence>
<dbReference type="SFLD" id="SFLDS00019">
    <property type="entry name" value="Glutathione_Transferase_(cytos"/>
    <property type="match status" value="1"/>
</dbReference>
<dbReference type="VEuPathDB" id="FungiDB:BO71DRAFT_489260"/>
<evidence type="ECO:0000313" key="3">
    <source>
        <dbReference type="EMBL" id="PYH87814.1"/>
    </source>
</evidence>
<proteinExistence type="inferred from homology"/>
<dbReference type="PANTHER" id="PTHR44051">
    <property type="entry name" value="GLUTATHIONE S-TRANSFERASE-RELATED"/>
    <property type="match status" value="1"/>
</dbReference>
<protein>
    <submittedName>
        <fullName evidence="3">Glutathione S-transferase</fullName>
    </submittedName>
</protein>
<dbReference type="InterPro" id="IPR036249">
    <property type="entry name" value="Thioredoxin-like_sf"/>
</dbReference>
<dbReference type="OrthoDB" id="2098326at2759"/>
<dbReference type="CDD" id="cd03046">
    <property type="entry name" value="GST_N_GTT1_like"/>
    <property type="match status" value="1"/>
</dbReference>
<dbReference type="Pfam" id="PF02798">
    <property type="entry name" value="GST_N"/>
    <property type="match status" value="1"/>
</dbReference>
<dbReference type="PROSITE" id="PS50404">
    <property type="entry name" value="GST_NTER"/>
    <property type="match status" value="1"/>
</dbReference>
<evidence type="ECO:0000313" key="4">
    <source>
        <dbReference type="Proteomes" id="UP000247810"/>
    </source>
</evidence>
<dbReference type="GO" id="GO:0016740">
    <property type="term" value="F:transferase activity"/>
    <property type="evidence" value="ECO:0007669"/>
    <property type="project" value="UniProtKB-KW"/>
</dbReference>
<dbReference type="SFLD" id="SFLDG00358">
    <property type="entry name" value="Main_(cytGST)"/>
    <property type="match status" value="1"/>
</dbReference>
<dbReference type="PANTHER" id="PTHR44051:SF9">
    <property type="entry name" value="GLUTATHIONE S-TRANSFERASE 1"/>
    <property type="match status" value="1"/>
</dbReference>
<evidence type="ECO:0000256" key="1">
    <source>
        <dbReference type="ARBA" id="ARBA00007409"/>
    </source>
</evidence>
<name>A0A319CRD5_9EURO</name>